<feature type="chain" id="PRO_5020387575" evidence="1">
    <location>
        <begin position="18"/>
        <end position="76"/>
    </location>
</feature>
<proteinExistence type="predicted"/>
<feature type="signal peptide" evidence="1">
    <location>
        <begin position="1"/>
        <end position="17"/>
    </location>
</feature>
<name>A0A4Q4M4S8_9PLEO</name>
<sequence>MKVFLIVASLFTAMVAADCDPANCCYKNHATCAQHNEGRQLLTQHEYCAQRSPCADRVLATCDADCCDYDGAGMPC</sequence>
<dbReference type="EMBL" id="PDXA01000048">
    <property type="protein sequence ID" value="RYN42195.1"/>
    <property type="molecule type" value="Genomic_DNA"/>
</dbReference>
<evidence type="ECO:0000313" key="3">
    <source>
        <dbReference type="Proteomes" id="UP000292402"/>
    </source>
</evidence>
<comment type="caution">
    <text evidence="2">The sequence shown here is derived from an EMBL/GenBank/DDBJ whole genome shotgun (WGS) entry which is preliminary data.</text>
</comment>
<organism evidence="2 3">
    <name type="scientific">Alternaria tenuissima</name>
    <dbReference type="NCBI Taxonomy" id="119927"/>
    <lineage>
        <taxon>Eukaryota</taxon>
        <taxon>Fungi</taxon>
        <taxon>Dikarya</taxon>
        <taxon>Ascomycota</taxon>
        <taxon>Pezizomycotina</taxon>
        <taxon>Dothideomycetes</taxon>
        <taxon>Pleosporomycetidae</taxon>
        <taxon>Pleosporales</taxon>
        <taxon>Pleosporineae</taxon>
        <taxon>Pleosporaceae</taxon>
        <taxon>Alternaria</taxon>
        <taxon>Alternaria sect. Alternaria</taxon>
        <taxon>Alternaria alternata complex</taxon>
    </lineage>
</organism>
<accession>A0A4Q4M4S8</accession>
<keyword evidence="1" id="KW-0732">Signal</keyword>
<dbReference type="AlphaFoldDB" id="A0A4Q4M4S8"/>
<protein>
    <submittedName>
        <fullName evidence="2">Uncharacterized protein</fullName>
    </submittedName>
</protein>
<gene>
    <name evidence="2" type="ORF">AA0114_g10619</name>
</gene>
<evidence type="ECO:0000313" key="2">
    <source>
        <dbReference type="EMBL" id="RYN42195.1"/>
    </source>
</evidence>
<dbReference type="Proteomes" id="UP000292402">
    <property type="component" value="Unassembled WGS sequence"/>
</dbReference>
<reference evidence="3" key="1">
    <citation type="journal article" date="2019" name="bioRxiv">
        <title>Genomics, evolutionary history and diagnostics of the Alternaria alternata species group including apple and Asian pear pathotypes.</title>
        <authorList>
            <person name="Armitage A.D."/>
            <person name="Cockerton H.M."/>
            <person name="Sreenivasaprasad S."/>
            <person name="Woodhall J.W."/>
            <person name="Lane C.R."/>
            <person name="Harrison R.J."/>
            <person name="Clarkson J.P."/>
        </authorList>
    </citation>
    <scope>NUCLEOTIDE SEQUENCE [LARGE SCALE GENOMIC DNA]</scope>
    <source>
        <strain evidence="3">FERA 1082</strain>
    </source>
</reference>
<evidence type="ECO:0000256" key="1">
    <source>
        <dbReference type="SAM" id="SignalP"/>
    </source>
</evidence>